<comment type="caution">
    <text evidence="1">The sequence shown here is derived from an EMBL/GenBank/DDBJ whole genome shotgun (WGS) entry which is preliminary data.</text>
</comment>
<keyword evidence="2" id="KW-1185">Reference proteome</keyword>
<name>A0ACB6ZNL5_THEGA</name>
<reference evidence="1" key="1">
    <citation type="submission" date="2019-10" db="EMBL/GenBank/DDBJ databases">
        <authorList>
            <consortium name="DOE Joint Genome Institute"/>
            <person name="Kuo A."/>
            <person name="Miyauchi S."/>
            <person name="Kiss E."/>
            <person name="Drula E."/>
            <person name="Kohler A."/>
            <person name="Sanchez-Garcia M."/>
            <person name="Andreopoulos B."/>
            <person name="Barry K.W."/>
            <person name="Bonito G."/>
            <person name="Buee M."/>
            <person name="Carver A."/>
            <person name="Chen C."/>
            <person name="Cichocki N."/>
            <person name="Clum A."/>
            <person name="Culley D."/>
            <person name="Crous P.W."/>
            <person name="Fauchery L."/>
            <person name="Girlanda M."/>
            <person name="Hayes R."/>
            <person name="Keri Z."/>
            <person name="Labutti K."/>
            <person name="Lipzen A."/>
            <person name="Lombard V."/>
            <person name="Magnuson J."/>
            <person name="Maillard F."/>
            <person name="Morin E."/>
            <person name="Murat C."/>
            <person name="Nolan M."/>
            <person name="Ohm R."/>
            <person name="Pangilinan J."/>
            <person name="Pereira M."/>
            <person name="Perotto S."/>
            <person name="Peter M."/>
            <person name="Riley R."/>
            <person name="Sitrit Y."/>
            <person name="Stielow B."/>
            <person name="Szollosi G."/>
            <person name="Zifcakova L."/>
            <person name="Stursova M."/>
            <person name="Spatafora J.W."/>
            <person name="Tedersoo L."/>
            <person name="Vaario L.-M."/>
            <person name="Yamada A."/>
            <person name="Yan M."/>
            <person name="Wang P."/>
            <person name="Xu J."/>
            <person name="Bruns T."/>
            <person name="Baldrian P."/>
            <person name="Vilgalys R."/>
            <person name="Henrissat B."/>
            <person name="Grigoriev I.V."/>
            <person name="Hibbett D."/>
            <person name="Nagy L.G."/>
            <person name="Martin F.M."/>
        </authorList>
    </citation>
    <scope>NUCLEOTIDE SEQUENCE</scope>
    <source>
        <strain evidence="1">P2</strain>
    </source>
</reference>
<accession>A0ACB6ZNL5</accession>
<dbReference type="Proteomes" id="UP000886501">
    <property type="component" value="Unassembled WGS sequence"/>
</dbReference>
<dbReference type="EMBL" id="MU117977">
    <property type="protein sequence ID" value="KAF9651192.1"/>
    <property type="molecule type" value="Genomic_DNA"/>
</dbReference>
<evidence type="ECO:0000313" key="2">
    <source>
        <dbReference type="Proteomes" id="UP000886501"/>
    </source>
</evidence>
<gene>
    <name evidence="1" type="ORF">BDM02DRAFT_3110897</name>
</gene>
<evidence type="ECO:0000313" key="1">
    <source>
        <dbReference type="EMBL" id="KAF9651192.1"/>
    </source>
</evidence>
<sequence length="53" mass="5812">MWISTRARGLFSLMAGATSGGIAQQGFVRDLQISYNVAAEKYKFHTPHGTLIL</sequence>
<proteinExistence type="predicted"/>
<protein>
    <submittedName>
        <fullName evidence="1">Uncharacterized protein</fullName>
    </submittedName>
</protein>
<reference evidence="1" key="2">
    <citation type="journal article" date="2020" name="Nat. Commun.">
        <title>Large-scale genome sequencing of mycorrhizal fungi provides insights into the early evolution of symbiotic traits.</title>
        <authorList>
            <person name="Miyauchi S."/>
            <person name="Kiss E."/>
            <person name="Kuo A."/>
            <person name="Drula E."/>
            <person name="Kohler A."/>
            <person name="Sanchez-Garcia M."/>
            <person name="Morin E."/>
            <person name="Andreopoulos B."/>
            <person name="Barry K.W."/>
            <person name="Bonito G."/>
            <person name="Buee M."/>
            <person name="Carver A."/>
            <person name="Chen C."/>
            <person name="Cichocki N."/>
            <person name="Clum A."/>
            <person name="Culley D."/>
            <person name="Crous P.W."/>
            <person name="Fauchery L."/>
            <person name="Girlanda M."/>
            <person name="Hayes R.D."/>
            <person name="Keri Z."/>
            <person name="LaButti K."/>
            <person name="Lipzen A."/>
            <person name="Lombard V."/>
            <person name="Magnuson J."/>
            <person name="Maillard F."/>
            <person name="Murat C."/>
            <person name="Nolan M."/>
            <person name="Ohm R.A."/>
            <person name="Pangilinan J."/>
            <person name="Pereira M.F."/>
            <person name="Perotto S."/>
            <person name="Peter M."/>
            <person name="Pfister S."/>
            <person name="Riley R."/>
            <person name="Sitrit Y."/>
            <person name="Stielow J.B."/>
            <person name="Szollosi G."/>
            <person name="Zifcakova L."/>
            <person name="Stursova M."/>
            <person name="Spatafora J.W."/>
            <person name="Tedersoo L."/>
            <person name="Vaario L.M."/>
            <person name="Yamada A."/>
            <person name="Yan M."/>
            <person name="Wang P."/>
            <person name="Xu J."/>
            <person name="Bruns T."/>
            <person name="Baldrian P."/>
            <person name="Vilgalys R."/>
            <person name="Dunand C."/>
            <person name="Henrissat B."/>
            <person name="Grigoriev I.V."/>
            <person name="Hibbett D."/>
            <person name="Nagy L.G."/>
            <person name="Martin F.M."/>
        </authorList>
    </citation>
    <scope>NUCLEOTIDE SEQUENCE</scope>
    <source>
        <strain evidence="1">P2</strain>
    </source>
</reference>
<organism evidence="1 2">
    <name type="scientific">Thelephora ganbajun</name>
    <name type="common">Ganba fungus</name>
    <dbReference type="NCBI Taxonomy" id="370292"/>
    <lineage>
        <taxon>Eukaryota</taxon>
        <taxon>Fungi</taxon>
        <taxon>Dikarya</taxon>
        <taxon>Basidiomycota</taxon>
        <taxon>Agaricomycotina</taxon>
        <taxon>Agaricomycetes</taxon>
        <taxon>Thelephorales</taxon>
        <taxon>Thelephoraceae</taxon>
        <taxon>Thelephora</taxon>
    </lineage>
</organism>